<evidence type="ECO:0000313" key="2">
    <source>
        <dbReference type="EMBL" id="SUQ25077.1"/>
    </source>
</evidence>
<sequence length="247" mass="27084">MMNRNLVAWVMLLASALAFASPDSLVIDVHSAKASFQSPTGIWWPKSVGKSARKSSAKRANAPVVVWFHGGMGSANCAKGLVAGTDFAELYPEKIVVSVSACRENHWVTPAAITAIDAALDSIAARRKSPVERVSLVGVSDGSLGVLVYSLEGRRAVEDRLLMSSFGAFLGEPAGLASPKKMHTGRFRFLQGGKDRLYPSDQTVPWITEFCKAVQVDCELRFDPEGEHDWSYWKGKRMDWIRDAIRK</sequence>
<protein>
    <submittedName>
        <fullName evidence="2">Predicted esterase</fullName>
    </submittedName>
</protein>
<dbReference type="EMBL" id="UHJL01000003">
    <property type="protein sequence ID" value="SUQ25077.1"/>
    <property type="molecule type" value="Genomic_DNA"/>
</dbReference>
<keyword evidence="1" id="KW-0732">Signal</keyword>
<organism evidence="2 3">
    <name type="scientific">Fibrobacter succinogenes</name>
    <name type="common">Bacteroides succinogenes</name>
    <dbReference type="NCBI Taxonomy" id="833"/>
    <lineage>
        <taxon>Bacteria</taxon>
        <taxon>Pseudomonadati</taxon>
        <taxon>Fibrobacterota</taxon>
        <taxon>Fibrobacteria</taxon>
        <taxon>Fibrobacterales</taxon>
        <taxon>Fibrobacteraceae</taxon>
        <taxon>Fibrobacter</taxon>
    </lineage>
</organism>
<evidence type="ECO:0000256" key="1">
    <source>
        <dbReference type="SAM" id="SignalP"/>
    </source>
</evidence>
<dbReference type="Gene3D" id="3.40.50.1820">
    <property type="entry name" value="alpha/beta hydrolase"/>
    <property type="match status" value="1"/>
</dbReference>
<gene>
    <name evidence="2" type="ORF">SAMN05661053_2495</name>
</gene>
<dbReference type="Proteomes" id="UP000255423">
    <property type="component" value="Unassembled WGS sequence"/>
</dbReference>
<name>A0A380S759_FIBSU</name>
<dbReference type="SUPFAM" id="SSF53474">
    <property type="entry name" value="alpha/beta-Hydrolases"/>
    <property type="match status" value="1"/>
</dbReference>
<accession>A0A380S759</accession>
<dbReference type="AlphaFoldDB" id="A0A380S759"/>
<feature type="chain" id="PRO_5016582407" evidence="1">
    <location>
        <begin position="21"/>
        <end position="247"/>
    </location>
</feature>
<dbReference type="InterPro" id="IPR029058">
    <property type="entry name" value="AB_hydrolase_fold"/>
</dbReference>
<feature type="signal peptide" evidence="1">
    <location>
        <begin position="1"/>
        <end position="20"/>
    </location>
</feature>
<proteinExistence type="predicted"/>
<reference evidence="2 3" key="1">
    <citation type="submission" date="2017-08" db="EMBL/GenBank/DDBJ databases">
        <authorList>
            <person name="de Groot N.N."/>
        </authorList>
    </citation>
    <scope>NUCLEOTIDE SEQUENCE [LARGE SCALE GENOMIC DNA]</scope>
    <source>
        <strain evidence="2 3">HM2</strain>
    </source>
</reference>
<evidence type="ECO:0000313" key="3">
    <source>
        <dbReference type="Proteomes" id="UP000255423"/>
    </source>
</evidence>